<name>A0A2H0V1M3_9BACT</name>
<accession>A0A2H0V1M3</accession>
<evidence type="ECO:0000313" key="2">
    <source>
        <dbReference type="Proteomes" id="UP000228510"/>
    </source>
</evidence>
<comment type="caution">
    <text evidence="1">The sequence shown here is derived from an EMBL/GenBank/DDBJ whole genome shotgun (WGS) entry which is preliminary data.</text>
</comment>
<gene>
    <name evidence="1" type="ORF">COU01_02120</name>
</gene>
<sequence>MKKLVDKKYYTVKELADIMKISRIAVFKKVQNKQIKAEKVGKTYIILKDEAEKFIDNDLSERLKMEIERGVSQVIKEYGETLRLLGRE</sequence>
<reference evidence="2" key="1">
    <citation type="submission" date="2017-09" db="EMBL/GenBank/DDBJ databases">
        <title>Depth-based differentiation of microbial function through sediment-hosted aquifers and enrichment of novel symbionts in the deep terrestrial subsurface.</title>
        <authorList>
            <person name="Probst A.J."/>
            <person name="Ladd B."/>
            <person name="Jarett J.K."/>
            <person name="Geller-Mcgrath D.E."/>
            <person name="Sieber C.M.K."/>
            <person name="Emerson J.B."/>
            <person name="Anantharaman K."/>
            <person name="Thomas B.C."/>
            <person name="Malmstrom R."/>
            <person name="Stieglmeier M."/>
            <person name="Klingl A."/>
            <person name="Woyke T."/>
            <person name="Ryan C.M."/>
            <person name="Banfield J.F."/>
        </authorList>
    </citation>
    <scope>NUCLEOTIDE SEQUENCE [LARGE SCALE GENOMIC DNA]</scope>
</reference>
<organism evidence="1 2">
    <name type="scientific">Candidatus Falkowbacteria bacterium CG10_big_fil_rev_8_21_14_0_10_44_15</name>
    <dbReference type="NCBI Taxonomy" id="1974569"/>
    <lineage>
        <taxon>Bacteria</taxon>
        <taxon>Candidatus Falkowiibacteriota</taxon>
    </lineage>
</organism>
<dbReference type="GO" id="GO:0003677">
    <property type="term" value="F:DNA binding"/>
    <property type="evidence" value="ECO:0007669"/>
    <property type="project" value="InterPro"/>
</dbReference>
<protein>
    <recommendedName>
        <fullName evidence="3">Helix-turn-helix domain-containing protein</fullName>
    </recommendedName>
</protein>
<dbReference type="Proteomes" id="UP000228510">
    <property type="component" value="Unassembled WGS sequence"/>
</dbReference>
<dbReference type="AlphaFoldDB" id="A0A2H0V1M3"/>
<evidence type="ECO:0008006" key="3">
    <source>
        <dbReference type="Google" id="ProtNLM"/>
    </source>
</evidence>
<dbReference type="EMBL" id="PFAT01000028">
    <property type="protein sequence ID" value="PIR92349.1"/>
    <property type="molecule type" value="Genomic_DNA"/>
</dbReference>
<evidence type="ECO:0000313" key="1">
    <source>
        <dbReference type="EMBL" id="PIR92349.1"/>
    </source>
</evidence>
<dbReference type="NCBIfam" id="TIGR01764">
    <property type="entry name" value="excise"/>
    <property type="match status" value="1"/>
</dbReference>
<proteinExistence type="predicted"/>
<dbReference type="InterPro" id="IPR010093">
    <property type="entry name" value="SinI_DNA-bd"/>
</dbReference>